<sequence>MENITELPSIMFLLYLLVKKLNFEKGLTKGPNFIANPPELPTGKPHQSSLKVSKESRSSRMRHRLNHLPPPITTTMIRHVIQRLTGKPPDNKQPAKAGEVSPAERLASIQRTSPKKKQRFSWNRDHDMMQMLDEGVQMGQVPGILLSDSSTLPPISSENFSLVSLPSTPLYTFSPETFSPTTSYIFSPEKNMLLVPSNIDRKGTIPTMQSEVYPGCHGFLLRSATAADAVGVLHAGDYAPGVFIAYITTDDV</sequence>
<reference evidence="2 4" key="2">
    <citation type="journal article" date="2014" name="BMC Genomics">
        <title>An improved genome release (version Mt4.0) for the model legume Medicago truncatula.</title>
        <authorList>
            <person name="Tang H."/>
            <person name="Krishnakumar V."/>
            <person name="Bidwell S."/>
            <person name="Rosen B."/>
            <person name="Chan A."/>
            <person name="Zhou S."/>
            <person name="Gentzbittel L."/>
            <person name="Childs K.L."/>
            <person name="Yandell M."/>
            <person name="Gundlach H."/>
            <person name="Mayer K.F."/>
            <person name="Schwartz D.C."/>
            <person name="Town C.D."/>
        </authorList>
    </citation>
    <scope>GENOME REANNOTATION</scope>
    <source>
        <strain evidence="3 4">cv. Jemalong A17</strain>
    </source>
</reference>
<keyword evidence="4" id="KW-1185">Reference proteome</keyword>
<name>G7JB03_MEDTR</name>
<gene>
    <name evidence="2" type="ordered locus">MTR_3g095820</name>
</gene>
<reference evidence="2 4" key="1">
    <citation type="journal article" date="2011" name="Nature">
        <title>The Medicago genome provides insight into the evolution of rhizobial symbioses.</title>
        <authorList>
            <person name="Young N.D."/>
            <person name="Debelle F."/>
            <person name="Oldroyd G.E."/>
            <person name="Geurts R."/>
            <person name="Cannon S.B."/>
            <person name="Udvardi M.K."/>
            <person name="Benedito V.A."/>
            <person name="Mayer K.F."/>
            <person name="Gouzy J."/>
            <person name="Schoof H."/>
            <person name="Van de Peer Y."/>
            <person name="Proost S."/>
            <person name="Cook D.R."/>
            <person name="Meyers B.C."/>
            <person name="Spannagl M."/>
            <person name="Cheung F."/>
            <person name="De Mita S."/>
            <person name="Krishnakumar V."/>
            <person name="Gundlach H."/>
            <person name="Zhou S."/>
            <person name="Mudge J."/>
            <person name="Bharti A.K."/>
            <person name="Murray J.D."/>
            <person name="Naoumkina M.A."/>
            <person name="Rosen B."/>
            <person name="Silverstein K.A."/>
            <person name="Tang H."/>
            <person name="Rombauts S."/>
            <person name="Zhao P.X."/>
            <person name="Zhou P."/>
            <person name="Barbe V."/>
            <person name="Bardou P."/>
            <person name="Bechner M."/>
            <person name="Bellec A."/>
            <person name="Berger A."/>
            <person name="Berges H."/>
            <person name="Bidwell S."/>
            <person name="Bisseling T."/>
            <person name="Choisne N."/>
            <person name="Couloux A."/>
            <person name="Denny R."/>
            <person name="Deshpande S."/>
            <person name="Dai X."/>
            <person name="Doyle J.J."/>
            <person name="Dudez A.M."/>
            <person name="Farmer A.D."/>
            <person name="Fouteau S."/>
            <person name="Franken C."/>
            <person name="Gibelin C."/>
            <person name="Gish J."/>
            <person name="Goldstein S."/>
            <person name="Gonzalez A.J."/>
            <person name="Green P.J."/>
            <person name="Hallab A."/>
            <person name="Hartog M."/>
            <person name="Hua A."/>
            <person name="Humphray S.J."/>
            <person name="Jeong D.H."/>
            <person name="Jing Y."/>
            <person name="Jocker A."/>
            <person name="Kenton S.M."/>
            <person name="Kim D.J."/>
            <person name="Klee K."/>
            <person name="Lai H."/>
            <person name="Lang C."/>
            <person name="Lin S."/>
            <person name="Macmil S.L."/>
            <person name="Magdelenat G."/>
            <person name="Matthews L."/>
            <person name="McCorrison J."/>
            <person name="Monaghan E.L."/>
            <person name="Mun J.H."/>
            <person name="Najar F.Z."/>
            <person name="Nicholson C."/>
            <person name="Noirot C."/>
            <person name="O'Bleness M."/>
            <person name="Paule C.R."/>
            <person name="Poulain J."/>
            <person name="Prion F."/>
            <person name="Qin B."/>
            <person name="Qu C."/>
            <person name="Retzel E.F."/>
            <person name="Riddle C."/>
            <person name="Sallet E."/>
            <person name="Samain S."/>
            <person name="Samson N."/>
            <person name="Sanders I."/>
            <person name="Saurat O."/>
            <person name="Scarpelli C."/>
            <person name="Schiex T."/>
            <person name="Segurens B."/>
            <person name="Severin A.J."/>
            <person name="Sherrier D.J."/>
            <person name="Shi R."/>
            <person name="Sims S."/>
            <person name="Singer S.R."/>
            <person name="Sinharoy S."/>
            <person name="Sterck L."/>
            <person name="Viollet A."/>
            <person name="Wang B.B."/>
            <person name="Wang K."/>
            <person name="Wang M."/>
            <person name="Wang X."/>
            <person name="Warfsmann J."/>
            <person name="Weissenbach J."/>
            <person name="White D.D."/>
            <person name="White J.D."/>
            <person name="Wiley G.B."/>
            <person name="Wincker P."/>
            <person name="Xing Y."/>
            <person name="Yang L."/>
            <person name="Yao Z."/>
            <person name="Ying F."/>
            <person name="Zhai J."/>
            <person name="Zhou L."/>
            <person name="Zuber A."/>
            <person name="Denarie J."/>
            <person name="Dixon R.A."/>
            <person name="May G.D."/>
            <person name="Schwartz D.C."/>
            <person name="Rogers J."/>
            <person name="Quetier F."/>
            <person name="Town C.D."/>
            <person name="Roe B.A."/>
        </authorList>
    </citation>
    <scope>NUCLEOTIDE SEQUENCE [LARGE SCALE GENOMIC DNA]</scope>
    <source>
        <strain evidence="2">A17</strain>
        <strain evidence="3 4">cv. Jemalong A17</strain>
    </source>
</reference>
<feature type="region of interest" description="Disordered" evidence="1">
    <location>
        <begin position="34"/>
        <end position="70"/>
    </location>
</feature>
<evidence type="ECO:0000256" key="1">
    <source>
        <dbReference type="SAM" id="MobiDB-lite"/>
    </source>
</evidence>
<dbReference type="Proteomes" id="UP000002051">
    <property type="component" value="Chromosome 3"/>
</dbReference>
<dbReference type="HOGENOM" id="CLU_1104151_0_0_1"/>
<accession>G7JB03</accession>
<dbReference type="STRING" id="3880.G7JB03"/>
<dbReference type="PaxDb" id="3880-AES72825"/>
<organism evidence="2 4">
    <name type="scientific">Medicago truncatula</name>
    <name type="common">Barrel medic</name>
    <name type="synonym">Medicago tribuloides</name>
    <dbReference type="NCBI Taxonomy" id="3880"/>
    <lineage>
        <taxon>Eukaryota</taxon>
        <taxon>Viridiplantae</taxon>
        <taxon>Streptophyta</taxon>
        <taxon>Embryophyta</taxon>
        <taxon>Tracheophyta</taxon>
        <taxon>Spermatophyta</taxon>
        <taxon>Magnoliopsida</taxon>
        <taxon>eudicotyledons</taxon>
        <taxon>Gunneridae</taxon>
        <taxon>Pentapetalae</taxon>
        <taxon>rosids</taxon>
        <taxon>fabids</taxon>
        <taxon>Fabales</taxon>
        <taxon>Fabaceae</taxon>
        <taxon>Papilionoideae</taxon>
        <taxon>50 kb inversion clade</taxon>
        <taxon>NPAAA clade</taxon>
        <taxon>Hologalegina</taxon>
        <taxon>IRL clade</taxon>
        <taxon>Trifolieae</taxon>
        <taxon>Medicago</taxon>
    </lineage>
</organism>
<evidence type="ECO:0000313" key="3">
    <source>
        <dbReference type="EnsemblPlants" id="AES72825"/>
    </source>
</evidence>
<evidence type="ECO:0000313" key="4">
    <source>
        <dbReference type="Proteomes" id="UP000002051"/>
    </source>
</evidence>
<reference evidence="3" key="3">
    <citation type="submission" date="2015-04" db="UniProtKB">
        <authorList>
            <consortium name="EnsemblPlants"/>
        </authorList>
    </citation>
    <scope>IDENTIFICATION</scope>
    <source>
        <strain evidence="3">cv. Jemalong A17</strain>
    </source>
</reference>
<dbReference type="EMBL" id="CM001219">
    <property type="protein sequence ID" value="AES72825.1"/>
    <property type="molecule type" value="Genomic_DNA"/>
</dbReference>
<protein>
    <submittedName>
        <fullName evidence="2 3">Uncharacterized protein</fullName>
    </submittedName>
</protein>
<dbReference type="GO" id="GO:0005634">
    <property type="term" value="C:nucleus"/>
    <property type="evidence" value="ECO:0000318"/>
    <property type="project" value="GO_Central"/>
</dbReference>
<dbReference type="AlphaFoldDB" id="G7JB03"/>
<proteinExistence type="predicted"/>
<dbReference type="EnsemblPlants" id="AES72825">
    <property type="protein sequence ID" value="AES72825"/>
    <property type="gene ID" value="MTR_3g095820"/>
</dbReference>
<evidence type="ECO:0000313" key="2">
    <source>
        <dbReference type="EMBL" id="AES72825.1"/>
    </source>
</evidence>
<feature type="region of interest" description="Disordered" evidence="1">
    <location>
        <begin position="85"/>
        <end position="120"/>
    </location>
</feature>